<dbReference type="Pfam" id="PF01476">
    <property type="entry name" value="LysM"/>
    <property type="match status" value="1"/>
</dbReference>
<accession>A0A385YUG9</accession>
<dbReference type="Proteomes" id="UP000265725">
    <property type="component" value="Chromosome"/>
</dbReference>
<dbReference type="AlphaFoldDB" id="A0A385YUG9"/>
<evidence type="ECO:0000259" key="1">
    <source>
        <dbReference type="Pfam" id="PF01476"/>
    </source>
</evidence>
<dbReference type="OrthoDB" id="2679564at2"/>
<keyword evidence="3" id="KW-1185">Reference proteome</keyword>
<reference evidence="3" key="1">
    <citation type="submission" date="2018-09" db="EMBL/GenBank/DDBJ databases">
        <authorList>
            <person name="Zhu H."/>
        </authorList>
    </citation>
    <scope>NUCLEOTIDE SEQUENCE [LARGE SCALE GENOMIC DNA]</scope>
    <source>
        <strain evidence="3">K2R23-3</strain>
    </source>
</reference>
<dbReference type="KEGG" id="paek:D3873_05315"/>
<gene>
    <name evidence="2" type="ORF">D3873_05315</name>
</gene>
<feature type="domain" description="LysM" evidence="1">
    <location>
        <begin position="39"/>
        <end position="86"/>
    </location>
</feature>
<dbReference type="InterPro" id="IPR036779">
    <property type="entry name" value="LysM_dom_sf"/>
</dbReference>
<sequence length="103" mass="11455">MKRLKSFSFLLLLIFITVIGSTIFIGKVSDSKTSSIELVIQEGDTLWTLSDTFKGNSSREAWIATVMDMNSLRTQHIESGATLAIPVNSIPYVHDEGREYASK</sequence>
<proteinExistence type="predicted"/>
<dbReference type="RefSeq" id="WP_119883068.1">
    <property type="nucleotide sequence ID" value="NZ_CP032418.1"/>
</dbReference>
<evidence type="ECO:0000313" key="3">
    <source>
        <dbReference type="Proteomes" id="UP000265725"/>
    </source>
</evidence>
<protein>
    <submittedName>
        <fullName evidence="2">LysM peptidoglycan-binding domain-containing protein</fullName>
    </submittedName>
</protein>
<evidence type="ECO:0000313" key="2">
    <source>
        <dbReference type="EMBL" id="AYC29328.1"/>
    </source>
</evidence>
<dbReference type="InterPro" id="IPR018392">
    <property type="entry name" value="LysM"/>
</dbReference>
<organism evidence="2 3">
    <name type="scientific">Paenisporosarcina cavernae</name>
    <dbReference type="NCBI Taxonomy" id="2320858"/>
    <lineage>
        <taxon>Bacteria</taxon>
        <taxon>Bacillati</taxon>
        <taxon>Bacillota</taxon>
        <taxon>Bacilli</taxon>
        <taxon>Bacillales</taxon>
        <taxon>Caryophanaceae</taxon>
        <taxon>Paenisporosarcina</taxon>
    </lineage>
</organism>
<name>A0A385YUG9_9BACL</name>
<dbReference type="EMBL" id="CP032418">
    <property type="protein sequence ID" value="AYC29328.1"/>
    <property type="molecule type" value="Genomic_DNA"/>
</dbReference>
<dbReference type="Gene3D" id="3.10.350.10">
    <property type="entry name" value="LysM domain"/>
    <property type="match status" value="1"/>
</dbReference>